<dbReference type="PANTHER" id="PTHR43318:SF1">
    <property type="entry name" value="POLYSACCHARIDE BIOSYNTHESIS PROTEIN EPSC-RELATED"/>
    <property type="match status" value="1"/>
</dbReference>
<dbReference type="SUPFAM" id="SSF51735">
    <property type="entry name" value="NAD(P)-binding Rossmann-fold domains"/>
    <property type="match status" value="1"/>
</dbReference>
<dbReference type="InterPro" id="IPR051203">
    <property type="entry name" value="Polysaccharide_Synthase-Rel"/>
</dbReference>
<dbReference type="InterPro" id="IPR036291">
    <property type="entry name" value="NAD(P)-bd_dom_sf"/>
</dbReference>
<dbReference type="CDD" id="cd05237">
    <property type="entry name" value="UDP_invert_4-6DH_SDR_e"/>
    <property type="match status" value="1"/>
</dbReference>
<evidence type="ECO:0000259" key="3">
    <source>
        <dbReference type="Pfam" id="PF02719"/>
    </source>
</evidence>
<feature type="transmembrane region" description="Helical" evidence="2">
    <location>
        <begin position="42"/>
        <end position="61"/>
    </location>
</feature>
<proteinExistence type="inferred from homology"/>
<dbReference type="AlphaFoldDB" id="A0A2R8ALM7"/>
<dbReference type="Gene3D" id="3.40.50.720">
    <property type="entry name" value="NAD(P)-binding Rossmann-like Domain"/>
    <property type="match status" value="2"/>
</dbReference>
<feature type="transmembrane region" description="Helical" evidence="2">
    <location>
        <begin position="134"/>
        <end position="157"/>
    </location>
</feature>
<dbReference type="OrthoDB" id="9803111at2"/>
<dbReference type="InterPro" id="IPR003869">
    <property type="entry name" value="Polysac_CapD-like"/>
</dbReference>
<evidence type="ECO:0000313" key="4">
    <source>
        <dbReference type="EMBL" id="SPF76916.1"/>
    </source>
</evidence>
<keyword evidence="2" id="KW-0812">Transmembrane</keyword>
<feature type="transmembrane region" description="Helical" evidence="2">
    <location>
        <begin position="107"/>
        <end position="128"/>
    </location>
</feature>
<protein>
    <submittedName>
        <fullName evidence="4">UDP-N-acetyl-alpha-D-glucosamine C6 dehydratase</fullName>
        <ecNumber evidence="4">4.2.1.135</ecNumber>
    </submittedName>
</protein>
<dbReference type="EMBL" id="OMOI01000001">
    <property type="protein sequence ID" value="SPF76916.1"/>
    <property type="molecule type" value="Genomic_DNA"/>
</dbReference>
<dbReference type="Pfam" id="PF02719">
    <property type="entry name" value="Polysacc_synt_2"/>
    <property type="match status" value="1"/>
</dbReference>
<dbReference type="Proteomes" id="UP000244911">
    <property type="component" value="Unassembled WGS sequence"/>
</dbReference>
<evidence type="ECO:0000256" key="2">
    <source>
        <dbReference type="SAM" id="Phobius"/>
    </source>
</evidence>
<dbReference type="EC" id="4.2.1.135" evidence="4"/>
<dbReference type="GO" id="GO:0016829">
    <property type="term" value="F:lyase activity"/>
    <property type="evidence" value="ECO:0007669"/>
    <property type="project" value="UniProtKB-KW"/>
</dbReference>
<feature type="transmembrane region" description="Helical" evidence="2">
    <location>
        <begin position="73"/>
        <end position="95"/>
    </location>
</feature>
<sequence length="711" mass="77623">MLDGMGLGPSREGNASARTGVHETLKHWLVQKKIELCANHKLVVGDMFASAAAVFAAISLSQGGSVSSELFAVMAPMMLLVSTINFVVFTVLGFYTRHSRSTSLNDVMVISRGAIVAICVQILIAAQITALAPITFSIFIIQFLATIPFTGALRIIARHRELVRRTKHADRIAEKQIPVVLVGTGTNCDLFLRSLDRTSSTYVPVGIIDDATGSTGLHFHSARILGSIREPKRAIKALEECDLKAHQLLLTEDVSHFDNKGIFELLSWATSNGIKISRLPGLADPALDQAGDNEIKLCAIEPEDILNRPQKAVERSLLRQMIEGHRVLITGAGGSIGSELSRQIASFNPSLLVLLDNCEFNAYSIDMDLSKNYPDVNRQVHVGCIRDAQRIQSVFQRYKPELVFNAAALKHVPMVELNPCEGVLTNVVGTRNVADAARDVGAIAMVQISTDKAVNTTNVMGATKRVAEFYAQAQDRITYQKQSQKSAAQTRFFSVRFGNVLGSSGSLIPLFQKQITEGGPLTVTDRRMERFFMTIREAVQLTVVAAAKGLARNSGLGEIFVLDMGEPVKIVDLAERMIRMAGLEPYRDIEIDFVGIRPGEKLFEELFDKAEERRDSGIESVESALPDGIPMAHLRSAIVALETAARAGDEAAVRRQLIDLVPGYGEHADDTPRENVHCLNGHRPSYPAPVAGPKRFAEIGDASKPRLWAGE</sequence>
<gene>
    <name evidence="4" type="primary">pglF</name>
    <name evidence="4" type="ORF">ALP8811_01933</name>
</gene>
<name>A0A2R8ALM7_9RHOB</name>
<keyword evidence="4" id="KW-0456">Lyase</keyword>
<reference evidence="4 5" key="1">
    <citation type="submission" date="2018-03" db="EMBL/GenBank/DDBJ databases">
        <authorList>
            <person name="Keele B.F."/>
        </authorList>
    </citation>
    <scope>NUCLEOTIDE SEQUENCE [LARGE SCALE GENOMIC DNA]</scope>
    <source>
        <strain evidence="4 5">CECT 8811</strain>
    </source>
</reference>
<evidence type="ECO:0000256" key="1">
    <source>
        <dbReference type="ARBA" id="ARBA00007430"/>
    </source>
</evidence>
<accession>A0A2R8ALM7</accession>
<keyword evidence="5" id="KW-1185">Reference proteome</keyword>
<keyword evidence="2" id="KW-0472">Membrane</keyword>
<evidence type="ECO:0000313" key="5">
    <source>
        <dbReference type="Proteomes" id="UP000244911"/>
    </source>
</evidence>
<comment type="similarity">
    <text evidence="1">Belongs to the polysaccharide synthase family.</text>
</comment>
<keyword evidence="2" id="KW-1133">Transmembrane helix</keyword>
<organism evidence="4 5">
    <name type="scientific">Aliiroseovarius pelagivivens</name>
    <dbReference type="NCBI Taxonomy" id="1639690"/>
    <lineage>
        <taxon>Bacteria</taxon>
        <taxon>Pseudomonadati</taxon>
        <taxon>Pseudomonadota</taxon>
        <taxon>Alphaproteobacteria</taxon>
        <taxon>Rhodobacterales</taxon>
        <taxon>Paracoccaceae</taxon>
        <taxon>Aliiroseovarius</taxon>
    </lineage>
</organism>
<feature type="domain" description="Polysaccharide biosynthesis protein CapD-like" evidence="3">
    <location>
        <begin position="327"/>
        <end position="619"/>
    </location>
</feature>
<dbReference type="PANTHER" id="PTHR43318">
    <property type="entry name" value="UDP-N-ACETYLGLUCOSAMINE 4,6-DEHYDRATASE"/>
    <property type="match status" value="1"/>
</dbReference>